<dbReference type="GO" id="GO:0005737">
    <property type="term" value="C:cytoplasm"/>
    <property type="evidence" value="ECO:0007669"/>
    <property type="project" value="UniProtKB-SubCell"/>
</dbReference>
<keyword evidence="7 8" id="KW-0501">Molybdenum cofactor biosynthesis</keyword>
<dbReference type="InterPro" id="IPR004435">
    <property type="entry name" value="MobB_dom"/>
</dbReference>
<evidence type="ECO:0000256" key="2">
    <source>
        <dbReference type="ARBA" id="ARBA00022679"/>
    </source>
</evidence>
<feature type="binding site" evidence="8">
    <location>
        <position position="103"/>
    </location>
    <ligand>
        <name>GTP</name>
        <dbReference type="ChEBI" id="CHEBI:37565"/>
    </ligand>
</feature>
<dbReference type="AlphaFoldDB" id="A0A6I2UZR5"/>
<dbReference type="SUPFAM" id="SSF52540">
    <property type="entry name" value="P-loop containing nucleoside triphosphate hydrolases"/>
    <property type="match status" value="1"/>
</dbReference>
<dbReference type="NCBIfam" id="TIGR00176">
    <property type="entry name" value="mobB"/>
    <property type="match status" value="1"/>
</dbReference>
<evidence type="ECO:0000256" key="1">
    <source>
        <dbReference type="ARBA" id="ARBA00022490"/>
    </source>
</evidence>
<keyword evidence="3 8" id="KW-0479">Metal-binding</keyword>
<keyword evidence="12" id="KW-1185">Reference proteome</keyword>
<dbReference type="Pfam" id="PF03205">
    <property type="entry name" value="MobB"/>
    <property type="match status" value="1"/>
</dbReference>
<dbReference type="InterPro" id="IPR025877">
    <property type="entry name" value="MobA-like_NTP_Trfase"/>
</dbReference>
<evidence type="ECO:0000259" key="9">
    <source>
        <dbReference type="Pfam" id="PF03205"/>
    </source>
</evidence>
<keyword evidence="2 8" id="KW-0808">Transferase</keyword>
<dbReference type="Proteomes" id="UP000430222">
    <property type="component" value="Unassembled WGS sequence"/>
</dbReference>
<comment type="similarity">
    <text evidence="8">Belongs to the MobA family.</text>
</comment>
<feature type="binding site" evidence="8">
    <location>
        <position position="23"/>
    </location>
    <ligand>
        <name>GTP</name>
        <dbReference type="ChEBI" id="CHEBI:37565"/>
    </ligand>
</feature>
<comment type="cofactor">
    <cofactor evidence="8">
        <name>Mg(2+)</name>
        <dbReference type="ChEBI" id="CHEBI:18420"/>
    </cofactor>
</comment>
<comment type="caution">
    <text evidence="11">The sequence shown here is derived from an EMBL/GenBank/DDBJ whole genome shotgun (WGS) entry which is preliminary data.</text>
</comment>
<evidence type="ECO:0000256" key="5">
    <source>
        <dbReference type="ARBA" id="ARBA00022842"/>
    </source>
</evidence>
<evidence type="ECO:0000256" key="3">
    <source>
        <dbReference type="ARBA" id="ARBA00022723"/>
    </source>
</evidence>
<comment type="subcellular location">
    <subcellularLocation>
        <location evidence="8">Cytoplasm</location>
    </subcellularLocation>
</comment>
<dbReference type="InterPro" id="IPR013482">
    <property type="entry name" value="Molybde_CF_guanTrfase"/>
</dbReference>
<evidence type="ECO:0000256" key="6">
    <source>
        <dbReference type="ARBA" id="ARBA00023134"/>
    </source>
</evidence>
<keyword evidence="4 8" id="KW-0547">Nucleotide-binding</keyword>
<evidence type="ECO:0000256" key="8">
    <source>
        <dbReference type="HAMAP-Rule" id="MF_00316"/>
    </source>
</evidence>
<dbReference type="PANTHER" id="PTHR19136:SF81">
    <property type="entry name" value="MOLYBDENUM COFACTOR GUANYLYLTRANSFERASE"/>
    <property type="match status" value="1"/>
</dbReference>
<dbReference type="InterPro" id="IPR027417">
    <property type="entry name" value="P-loop_NTPase"/>
</dbReference>
<feature type="binding site" evidence="8">
    <location>
        <begin position="11"/>
        <end position="13"/>
    </location>
    <ligand>
        <name>GTP</name>
        <dbReference type="ChEBI" id="CHEBI:37565"/>
    </ligand>
</feature>
<gene>
    <name evidence="11" type="primary">mobB</name>
    <name evidence="8" type="synonym">mobA</name>
    <name evidence="11" type="ORF">FYJ78_10495</name>
</gene>
<dbReference type="GO" id="GO:0006777">
    <property type="term" value="P:Mo-molybdopterin cofactor biosynthetic process"/>
    <property type="evidence" value="ECO:0007669"/>
    <property type="project" value="UniProtKB-KW"/>
</dbReference>
<dbReference type="SUPFAM" id="SSF53448">
    <property type="entry name" value="Nucleotide-diphospho-sugar transferases"/>
    <property type="match status" value="1"/>
</dbReference>
<evidence type="ECO:0000256" key="7">
    <source>
        <dbReference type="ARBA" id="ARBA00023150"/>
    </source>
</evidence>
<dbReference type="HAMAP" id="MF_00316">
    <property type="entry name" value="MobA"/>
    <property type="match status" value="1"/>
</dbReference>
<keyword evidence="1 8" id="KW-0963">Cytoplasm</keyword>
<dbReference type="GO" id="GO:0046872">
    <property type="term" value="F:metal ion binding"/>
    <property type="evidence" value="ECO:0007669"/>
    <property type="project" value="UniProtKB-KW"/>
</dbReference>
<comment type="caution">
    <text evidence="8">Lacks conserved residue(s) required for the propagation of feature annotation.</text>
</comment>
<dbReference type="PANTHER" id="PTHR19136">
    <property type="entry name" value="MOLYBDENUM COFACTOR GUANYLYLTRANSFERASE"/>
    <property type="match status" value="1"/>
</dbReference>
<dbReference type="EMBL" id="VUNL01000012">
    <property type="protein sequence ID" value="MSV25584.1"/>
    <property type="molecule type" value="Genomic_DNA"/>
</dbReference>
<accession>A0A6I2UZR5</accession>
<name>A0A6I2UZR5_9FIRM</name>
<dbReference type="InterPro" id="IPR029044">
    <property type="entry name" value="Nucleotide-diphossugar_trans"/>
</dbReference>
<feature type="domain" description="Molybdopterin-guanine dinucleotide biosynthesis protein B (MobB)" evidence="9">
    <location>
        <begin position="216"/>
        <end position="321"/>
    </location>
</feature>
<keyword evidence="6 8" id="KW-0342">GTP-binding</keyword>
<dbReference type="RefSeq" id="WP_154621341.1">
    <property type="nucleotide sequence ID" value="NZ_VUNL01000012.1"/>
</dbReference>
<comment type="domain">
    <text evidence="8">The N-terminal domain determines nucleotide recognition and specific binding, while the C-terminal domain determines the specific binding to the target protein.</text>
</comment>
<dbReference type="Pfam" id="PF12804">
    <property type="entry name" value="NTP_transf_3"/>
    <property type="match status" value="1"/>
</dbReference>
<evidence type="ECO:0000313" key="11">
    <source>
        <dbReference type="EMBL" id="MSV25584.1"/>
    </source>
</evidence>
<keyword evidence="5 8" id="KW-0460">Magnesium</keyword>
<organism evidence="11 12">
    <name type="scientific">Selenomonas montiformis</name>
    <dbReference type="NCBI Taxonomy" id="2652285"/>
    <lineage>
        <taxon>Bacteria</taxon>
        <taxon>Bacillati</taxon>
        <taxon>Bacillota</taxon>
        <taxon>Negativicutes</taxon>
        <taxon>Selenomonadales</taxon>
        <taxon>Selenomonadaceae</taxon>
        <taxon>Selenomonas</taxon>
    </lineage>
</organism>
<dbReference type="EC" id="2.7.7.77" evidence="8"/>
<evidence type="ECO:0000313" key="12">
    <source>
        <dbReference type="Proteomes" id="UP000430222"/>
    </source>
</evidence>
<dbReference type="Gene3D" id="3.90.550.10">
    <property type="entry name" value="Spore Coat Polysaccharide Biosynthesis Protein SpsA, Chain A"/>
    <property type="match status" value="1"/>
</dbReference>
<protein>
    <recommendedName>
        <fullName evidence="8">Probable molybdenum cofactor guanylyltransferase</fullName>
        <shortName evidence="8">MoCo guanylyltransferase</shortName>
        <ecNumber evidence="8">2.7.7.77</ecNumber>
    </recommendedName>
    <alternativeName>
        <fullName evidence="8">GTP:molybdopterin guanylyltransferase</fullName>
    </alternativeName>
    <alternativeName>
        <fullName evidence="8">Mo-MPT guanylyltransferase</fullName>
    </alternativeName>
    <alternativeName>
        <fullName evidence="8">Molybdopterin guanylyltransferase</fullName>
    </alternativeName>
    <alternativeName>
        <fullName evidence="8">Molybdopterin-guanine dinucleotide synthase</fullName>
        <shortName evidence="8">MGD synthase</shortName>
    </alternativeName>
</protein>
<comment type="catalytic activity">
    <reaction evidence="8">
        <text>Mo-molybdopterin + GTP + H(+) = Mo-molybdopterin guanine dinucleotide + diphosphate</text>
        <dbReference type="Rhea" id="RHEA:34243"/>
        <dbReference type="ChEBI" id="CHEBI:15378"/>
        <dbReference type="ChEBI" id="CHEBI:33019"/>
        <dbReference type="ChEBI" id="CHEBI:37565"/>
        <dbReference type="ChEBI" id="CHEBI:71302"/>
        <dbReference type="ChEBI" id="CHEBI:71310"/>
        <dbReference type="EC" id="2.7.7.77"/>
    </reaction>
</comment>
<feature type="binding site" evidence="8">
    <location>
        <position position="74"/>
    </location>
    <ligand>
        <name>GTP</name>
        <dbReference type="ChEBI" id="CHEBI:37565"/>
    </ligand>
</feature>
<dbReference type="Gene3D" id="3.40.50.300">
    <property type="entry name" value="P-loop containing nucleotide triphosphate hydrolases"/>
    <property type="match status" value="1"/>
</dbReference>
<reference evidence="11 12" key="1">
    <citation type="submission" date="2019-08" db="EMBL/GenBank/DDBJ databases">
        <title>In-depth cultivation of the pig gut microbiome towards novel bacterial diversity and tailored functional studies.</title>
        <authorList>
            <person name="Wylensek D."/>
            <person name="Hitch T.C.A."/>
            <person name="Clavel T."/>
        </authorList>
    </citation>
    <scope>NUCLEOTIDE SEQUENCE [LARGE SCALE GENOMIC DNA]</scope>
    <source>
        <strain evidence="12">WCA-380-WT-3B3</strain>
    </source>
</reference>
<sequence length="372" mass="40364">MDISSLSLLIVAGGRSSRMGKDKRWLELDGVPMLEWMLRKAARRPFARRYLCCGAASPELEELAGRYGAVLVEDEREGCGPMEGLRCGLRAMPTEYAAAVSCDMPFFVFPVLQPLLSCLPAGGETGPLAVLPESGARLQPLAALYHRSMAAAFEEALAAGVRRLGGVIEPLPHHTVPLSRPECFFNVNDPAGLRLARGRMANMRRPVPFLTISAPVSGTGKTTFIERLIPLLREEGLHVGVVKGDCHGYDVDTEGKDSWRFRQAGAESVAVVSPHGYFIERATPARASLLSVANQLEGTDLVLLESRSHGCAPKISLWRGRGGLLADEDTAAWFTRVPQPDDTVAQYDLDDMEAAKRLTLFLMGREGAGLPL</sequence>
<evidence type="ECO:0000259" key="10">
    <source>
        <dbReference type="Pfam" id="PF12804"/>
    </source>
</evidence>
<feature type="binding site" evidence="8">
    <location>
        <position position="103"/>
    </location>
    <ligand>
        <name>Mg(2+)</name>
        <dbReference type="ChEBI" id="CHEBI:18420"/>
    </ligand>
</feature>
<dbReference type="CDD" id="cd02503">
    <property type="entry name" value="MobA"/>
    <property type="match status" value="1"/>
</dbReference>
<feature type="domain" description="MobA-like NTP transferase" evidence="10">
    <location>
        <begin position="9"/>
        <end position="164"/>
    </location>
</feature>
<dbReference type="CDD" id="cd03116">
    <property type="entry name" value="MobB"/>
    <property type="match status" value="1"/>
</dbReference>
<evidence type="ECO:0000256" key="4">
    <source>
        <dbReference type="ARBA" id="ARBA00022741"/>
    </source>
</evidence>
<comment type="function">
    <text evidence="8">Transfers a GMP moiety from GTP to Mo-molybdopterin (Mo-MPT) cofactor (Moco or molybdenum cofactor) to form Mo-molybdopterin guanine dinucleotide (Mo-MGD) cofactor.</text>
</comment>
<dbReference type="GO" id="GO:0005525">
    <property type="term" value="F:GTP binding"/>
    <property type="evidence" value="ECO:0007669"/>
    <property type="project" value="UniProtKB-UniRule"/>
</dbReference>
<dbReference type="GO" id="GO:0061603">
    <property type="term" value="F:molybdenum cofactor guanylyltransferase activity"/>
    <property type="evidence" value="ECO:0007669"/>
    <property type="project" value="UniProtKB-EC"/>
</dbReference>
<proteinExistence type="inferred from homology"/>